<sequence>MQDRYEEALSRIAGKYRRTAETAAEAGIIPYQSADGKWITSPYDGNSWWTGGFWPGLMWQLWVLTGDGFFRQEARRAEKLLTEEFRSFRLLNHDVGFMYLLSCGADAKLTGDPQAETDTLHAASLLMGRFNPAGFIRAWNEPDRKGYAIIDCMMNLNLLYRASRDTDDPRFRQTAGIHADTTLREFLREDGSVSHIIEFDPESGKRIREHAGQGYALGSQWSRGQAWGLYGFALAGRHLREEKYTEAAKRIAGNFTAHIREDGLTDCDFCQPPEDERIDNIAGAIAACGLQELAAQTGEDTWRHQAERLVDGMLEHCADWGKGRCGILTRCTASYHDDGAGRNTNIVYGDYFLVEALMKLCGKDPELWS</sequence>
<keyword evidence="1" id="KW-0378">Hydrolase</keyword>
<gene>
    <name evidence="1" type="ORF">SAMN06297397_1855</name>
</gene>
<evidence type="ECO:0000313" key="1">
    <source>
        <dbReference type="EMBL" id="SMC66690.1"/>
    </source>
</evidence>
<name>A0AC61PM00_9FIRM</name>
<dbReference type="EMBL" id="FWXZ01000003">
    <property type="protein sequence ID" value="SMC66690.1"/>
    <property type="molecule type" value="Genomic_DNA"/>
</dbReference>
<reference evidence="1" key="1">
    <citation type="submission" date="2017-04" db="EMBL/GenBank/DDBJ databases">
        <authorList>
            <person name="Varghese N."/>
            <person name="Submissions S."/>
        </authorList>
    </citation>
    <scope>NUCLEOTIDE SEQUENCE</scope>
    <source>
        <strain evidence="1">WTE2008</strain>
    </source>
</reference>
<comment type="caution">
    <text evidence="1">The sequence shown here is derived from an EMBL/GenBank/DDBJ whole genome shotgun (WGS) entry which is preliminary data.</text>
</comment>
<protein>
    <submittedName>
        <fullName evidence="1">Unsaturated chondroitin disaccharide hydrolase</fullName>
    </submittedName>
</protein>
<keyword evidence="2" id="KW-1185">Reference proteome</keyword>
<proteinExistence type="predicted"/>
<dbReference type="Proteomes" id="UP000192328">
    <property type="component" value="Unassembled WGS sequence"/>
</dbReference>
<organism evidence="1 2">
    <name type="scientific">Aristaeella lactis</name>
    <dbReference type="NCBI Taxonomy" id="3046383"/>
    <lineage>
        <taxon>Bacteria</taxon>
        <taxon>Bacillati</taxon>
        <taxon>Bacillota</taxon>
        <taxon>Clostridia</taxon>
        <taxon>Eubacteriales</taxon>
        <taxon>Aristaeellaceae</taxon>
        <taxon>Aristaeella</taxon>
    </lineage>
</organism>
<accession>A0AC61PM00</accession>
<evidence type="ECO:0000313" key="2">
    <source>
        <dbReference type="Proteomes" id="UP000192328"/>
    </source>
</evidence>